<evidence type="ECO:0000313" key="2">
    <source>
        <dbReference type="EMBL" id="GAA4809652.1"/>
    </source>
</evidence>
<dbReference type="Pfam" id="PF04149">
    <property type="entry name" value="DUF397"/>
    <property type="match status" value="1"/>
</dbReference>
<sequence length="66" mass="7126">MSDRLVWVKSSYSDSQGSDCVEVARTGPESGDSLTHVRDSKLGVRSPRLVVPAGVWGAFVAHARRV</sequence>
<evidence type="ECO:0000259" key="1">
    <source>
        <dbReference type="Pfam" id="PF04149"/>
    </source>
</evidence>
<feature type="domain" description="DUF397" evidence="1">
    <location>
        <begin position="5"/>
        <end position="64"/>
    </location>
</feature>
<dbReference type="InterPro" id="IPR007278">
    <property type="entry name" value="DUF397"/>
</dbReference>
<dbReference type="Proteomes" id="UP001501265">
    <property type="component" value="Unassembled WGS sequence"/>
</dbReference>
<proteinExistence type="predicted"/>
<accession>A0ABP9CL43</accession>
<gene>
    <name evidence="2" type="ORF">GCM10023220_45550</name>
</gene>
<name>A0ABP9CL43_9ACTN</name>
<organism evidence="2 3">
    <name type="scientific">Streptomyces ziwulingensis</name>
    <dbReference type="NCBI Taxonomy" id="1045501"/>
    <lineage>
        <taxon>Bacteria</taxon>
        <taxon>Bacillati</taxon>
        <taxon>Actinomycetota</taxon>
        <taxon>Actinomycetes</taxon>
        <taxon>Kitasatosporales</taxon>
        <taxon>Streptomycetaceae</taxon>
        <taxon>Streptomyces</taxon>
    </lineage>
</organism>
<dbReference type="RefSeq" id="WP_345621873.1">
    <property type="nucleotide sequence ID" value="NZ_BAABIG010000047.1"/>
</dbReference>
<protein>
    <recommendedName>
        <fullName evidence="1">DUF397 domain-containing protein</fullName>
    </recommendedName>
</protein>
<reference evidence="3" key="1">
    <citation type="journal article" date="2019" name="Int. J. Syst. Evol. Microbiol.">
        <title>The Global Catalogue of Microorganisms (GCM) 10K type strain sequencing project: providing services to taxonomists for standard genome sequencing and annotation.</title>
        <authorList>
            <consortium name="The Broad Institute Genomics Platform"/>
            <consortium name="The Broad Institute Genome Sequencing Center for Infectious Disease"/>
            <person name="Wu L."/>
            <person name="Ma J."/>
        </authorList>
    </citation>
    <scope>NUCLEOTIDE SEQUENCE [LARGE SCALE GENOMIC DNA]</scope>
    <source>
        <strain evidence="3">JCM 18081</strain>
    </source>
</reference>
<dbReference type="EMBL" id="BAABIG010000047">
    <property type="protein sequence ID" value="GAA4809652.1"/>
    <property type="molecule type" value="Genomic_DNA"/>
</dbReference>
<keyword evidence="3" id="KW-1185">Reference proteome</keyword>
<comment type="caution">
    <text evidence="2">The sequence shown here is derived from an EMBL/GenBank/DDBJ whole genome shotgun (WGS) entry which is preliminary data.</text>
</comment>
<evidence type="ECO:0000313" key="3">
    <source>
        <dbReference type="Proteomes" id="UP001501265"/>
    </source>
</evidence>